<sequence>MASDITTYPCIVRSVTYFVPEGDVGSAGWEGAMQEAAAFLATARGSLEQEGITVQTLRVATDILTRVESVEEALRKARVVQAAAAASGISFVSYGAFSNARLLEEGLATKLLTTPGGDAYTCCTFRWQPGMGVEEARSAARAIFSLGRATGDAGPFHFALTFAEEGFQTPFFPAACATRPGFAIATENSAQYAAALASAGEGGPAGVTPALRAAMAAGLRGAQACAVKLATATHVPYLGIDTSINPGLEGPSLAGAFESVGLGPFGGPGTLAVAERVTAAVQSLSGIDTTGYCGLMLPLAEDTGLAAASRALSVQTLLFYSAVCGCGLDTVPVPGVSDETPAGEAARLVAAAAALVLDIAGMAARLGKPLTCRLLPVAGGKAGQATAWDSPYLVPGTLLSL</sequence>
<evidence type="ECO:0000313" key="3">
    <source>
        <dbReference type="EMBL" id="RMZ52869.1"/>
    </source>
</evidence>
<reference evidence="3" key="5">
    <citation type="submission" date="2018-11" db="EMBL/GenBank/DDBJ databases">
        <title>Characterization of plant carbon substrate utilization by Auxenochlorella protothecoides.</title>
        <authorList>
            <person name="Vogler B.W."/>
            <person name="Starkenburg S.R."/>
            <person name="Sudasinghe N."/>
            <person name="Schambach J.Y."/>
            <person name="Rollin J.A."/>
            <person name="Pattathil S."/>
            <person name="Barry A.N."/>
        </authorList>
    </citation>
    <scope>NUCLEOTIDE SEQUENCE [LARGE SCALE GENOMIC DNA]</scope>
    <source>
        <strain evidence="3">UTEX 25</strain>
    </source>
</reference>
<dbReference type="Pfam" id="PF05167">
    <property type="entry name" value="DUF711"/>
    <property type="match status" value="1"/>
</dbReference>
<keyword evidence="4" id="KW-1185">Reference proteome</keyword>
<reference evidence="2 4" key="1">
    <citation type="journal article" date="2014" name="BMC Genomics">
        <title>Oil accumulation mechanisms of the oleaginous microalga Chlorella protothecoides revealed through its genome, transcriptomes, and proteomes.</title>
        <authorList>
            <person name="Gao C."/>
            <person name="Wang Y."/>
            <person name="Shen Y."/>
            <person name="Yan D."/>
            <person name="He X."/>
            <person name="Dai J."/>
            <person name="Wu Q."/>
        </authorList>
    </citation>
    <scope>NUCLEOTIDE SEQUENCE [LARGE SCALE GENOMIC DNA]</scope>
    <source>
        <strain evidence="2 4">0710</strain>
    </source>
</reference>
<evidence type="ECO:0000313" key="4">
    <source>
        <dbReference type="Proteomes" id="UP000028924"/>
    </source>
</evidence>
<dbReference type="AlphaFoldDB" id="A0A087SE58"/>
<dbReference type="EMBL" id="GDKF01003824">
    <property type="protein sequence ID" value="JAT74798.1"/>
    <property type="molecule type" value="Transcribed_RNA"/>
</dbReference>
<evidence type="ECO:0000313" key="2">
    <source>
        <dbReference type="EMBL" id="KFM24012.1"/>
    </source>
</evidence>
<dbReference type="Proteomes" id="UP000028924">
    <property type="component" value="Unassembled WGS sequence"/>
</dbReference>
<dbReference type="PANTHER" id="PTHR37560:SF2">
    <property type="entry name" value="DUF711 DOMAIN-CONTAINING PROTEIN"/>
    <property type="match status" value="1"/>
</dbReference>
<dbReference type="SUPFAM" id="SSF51998">
    <property type="entry name" value="PFL-like glycyl radical enzymes"/>
    <property type="match status" value="1"/>
</dbReference>
<gene>
    <name evidence="3" type="ORF">APUTEX25_000988</name>
    <name evidence="2" type="ORF">F751_4037</name>
    <name evidence="1" type="ORF">g.9998</name>
</gene>
<dbReference type="eggNOG" id="ENOG502RZPI">
    <property type="taxonomic scope" value="Eukaryota"/>
</dbReference>
<reference evidence="5" key="3">
    <citation type="journal article" date="2018" name="Algal Res.">
        <title>Characterization of plant carbon substrate utilization by Auxenochlorella protothecoides.</title>
        <authorList>
            <person name="Vogler B.W."/>
            <person name="Starkenburg S.R."/>
            <person name="Sudasinghe N."/>
            <person name="Schambach J.Y."/>
            <person name="Rollin J.A."/>
            <person name="Pattathil S."/>
            <person name="Barry A.N."/>
        </authorList>
    </citation>
    <scope>NUCLEOTIDE SEQUENCE [LARGE SCALE GENOMIC DNA]</scope>
    <source>
        <strain evidence="5">UTEX 25</strain>
    </source>
</reference>
<dbReference type="OrthoDB" id="10263808at2759"/>
<proteinExistence type="predicted"/>
<organism evidence="2 4">
    <name type="scientific">Auxenochlorella protothecoides</name>
    <name type="common">Green microalga</name>
    <name type="synonym">Chlorella protothecoides</name>
    <dbReference type="NCBI Taxonomy" id="3075"/>
    <lineage>
        <taxon>Eukaryota</taxon>
        <taxon>Viridiplantae</taxon>
        <taxon>Chlorophyta</taxon>
        <taxon>core chlorophytes</taxon>
        <taxon>Trebouxiophyceae</taxon>
        <taxon>Chlorellales</taxon>
        <taxon>Chlorellaceae</taxon>
        <taxon>Auxenochlorella</taxon>
    </lineage>
</organism>
<protein>
    <submittedName>
        <fullName evidence="2">UPF0210 protein</fullName>
    </submittedName>
</protein>
<dbReference type="Gene3D" id="3.20.70.20">
    <property type="match status" value="1"/>
</dbReference>
<reference evidence="3" key="4">
    <citation type="submission" date="2018-10" db="EMBL/GenBank/DDBJ databases">
        <authorList>
            <person name="Hovde B."/>
            <person name="Zhang X."/>
        </authorList>
    </citation>
    <scope>NUCLEOTIDE SEQUENCE [LARGE SCALE GENOMIC DNA]</scope>
    <source>
        <strain evidence="3">UTEX 25</strain>
    </source>
</reference>
<evidence type="ECO:0000313" key="5">
    <source>
        <dbReference type="Proteomes" id="UP000279271"/>
    </source>
</evidence>
<accession>A0A087SE58</accession>
<dbReference type="KEGG" id="apro:F751_4037"/>
<dbReference type="EMBL" id="QOKY01000202">
    <property type="protein sequence ID" value="RMZ52869.1"/>
    <property type="molecule type" value="Genomic_DNA"/>
</dbReference>
<dbReference type="Proteomes" id="UP000279271">
    <property type="component" value="Unassembled WGS sequence"/>
</dbReference>
<dbReference type="GeneID" id="23615428"/>
<dbReference type="PANTHER" id="PTHR37560">
    <property type="entry name" value="UPF0210 PROTEIN SPR0218"/>
    <property type="match status" value="1"/>
</dbReference>
<evidence type="ECO:0000313" key="1">
    <source>
        <dbReference type="EMBL" id="JAT74798.1"/>
    </source>
</evidence>
<dbReference type="InterPro" id="IPR007841">
    <property type="entry name" value="UPF0210"/>
</dbReference>
<reference evidence="1" key="2">
    <citation type="submission" date="2015-08" db="EMBL/GenBank/DDBJ databases">
        <authorList>
            <person name="Babu N.S."/>
            <person name="Beckwith C.J."/>
            <person name="Beseler K.G."/>
            <person name="Brison A."/>
            <person name="Carone J.V."/>
            <person name="Caskin T.P."/>
            <person name="Diamond M."/>
            <person name="Durham M.E."/>
            <person name="Foxe J.M."/>
            <person name="Go M."/>
            <person name="Henderson B.A."/>
            <person name="Jones I.B."/>
            <person name="McGettigan J.A."/>
            <person name="Micheletti S.J."/>
            <person name="Nasrallah M.E."/>
            <person name="Ortiz D."/>
            <person name="Piller C.R."/>
            <person name="Privatt S.R."/>
            <person name="Schneider S.L."/>
            <person name="Sharp S."/>
            <person name="Smith T.C."/>
            <person name="Stanton J.D."/>
            <person name="Ullery H.E."/>
            <person name="Wilson R.J."/>
            <person name="Serrano M.G."/>
            <person name="Buck G."/>
            <person name="Lee V."/>
            <person name="Wang Y."/>
            <person name="Carvalho R."/>
            <person name="Voegtly L."/>
            <person name="Shi R."/>
            <person name="Duckworth R."/>
            <person name="Johnson A."/>
            <person name="Loviza R."/>
            <person name="Walstead R."/>
            <person name="Shah Z."/>
            <person name="Kiflezghi M."/>
            <person name="Wade K."/>
            <person name="Ball S.L."/>
            <person name="Bradley K.W."/>
            <person name="Asai D.J."/>
            <person name="Bowman C.A."/>
            <person name="Russell D.A."/>
            <person name="Pope W.H."/>
            <person name="Jacobs-Sera D."/>
            <person name="Hendrix R.W."/>
            <person name="Hatfull G.F."/>
        </authorList>
    </citation>
    <scope>NUCLEOTIDE SEQUENCE</scope>
</reference>
<dbReference type="RefSeq" id="XP_011396890.1">
    <property type="nucleotide sequence ID" value="XM_011398588.1"/>
</dbReference>
<dbReference type="EMBL" id="KL662103">
    <property type="protein sequence ID" value="KFM24012.1"/>
    <property type="molecule type" value="Genomic_DNA"/>
</dbReference>
<name>A0A087SE58_AUXPR</name>